<feature type="compositionally biased region" description="Basic and acidic residues" evidence="1">
    <location>
        <begin position="22"/>
        <end position="46"/>
    </location>
</feature>
<gene>
    <name evidence="2" type="ORF">ZT1A5_G8051</name>
</gene>
<feature type="compositionally biased region" description="Basic and acidic residues" evidence="1">
    <location>
        <begin position="103"/>
        <end position="113"/>
    </location>
</feature>
<evidence type="ECO:0000313" key="3">
    <source>
        <dbReference type="Proteomes" id="UP000215453"/>
    </source>
</evidence>
<protein>
    <submittedName>
        <fullName evidence="2">Uncharacterized protein</fullName>
    </submittedName>
</protein>
<dbReference type="AlphaFoldDB" id="A0A1Y6LT72"/>
<feature type="region of interest" description="Disordered" evidence="1">
    <location>
        <begin position="22"/>
        <end position="113"/>
    </location>
</feature>
<dbReference type="EMBL" id="LT882682">
    <property type="protein sequence ID" value="SMY26608.1"/>
    <property type="molecule type" value="Genomic_DNA"/>
</dbReference>
<proteinExistence type="predicted"/>
<accession>A0A1Y6LT72</accession>
<organism evidence="2 3">
    <name type="scientific">Zymoseptoria tritici ST99CH_1A5</name>
    <dbReference type="NCBI Taxonomy" id="1276529"/>
    <lineage>
        <taxon>Eukaryota</taxon>
        <taxon>Fungi</taxon>
        <taxon>Dikarya</taxon>
        <taxon>Ascomycota</taxon>
        <taxon>Pezizomycotina</taxon>
        <taxon>Dothideomycetes</taxon>
        <taxon>Dothideomycetidae</taxon>
        <taxon>Mycosphaerellales</taxon>
        <taxon>Mycosphaerellaceae</taxon>
        <taxon>Zymoseptoria</taxon>
    </lineage>
</organism>
<feature type="compositionally biased region" description="Basic and acidic residues" evidence="1">
    <location>
        <begin position="62"/>
        <end position="76"/>
    </location>
</feature>
<reference evidence="2 3" key="1">
    <citation type="submission" date="2016-10" db="EMBL/GenBank/DDBJ databases">
        <authorList>
            <person name="Varghese N."/>
        </authorList>
    </citation>
    <scope>NUCLEOTIDE SEQUENCE [LARGE SCALE GENOMIC DNA]</scope>
</reference>
<dbReference type="Proteomes" id="UP000215453">
    <property type="component" value="Chromosome 7"/>
</dbReference>
<evidence type="ECO:0000256" key="1">
    <source>
        <dbReference type="SAM" id="MobiDB-lite"/>
    </source>
</evidence>
<evidence type="ECO:0000313" key="2">
    <source>
        <dbReference type="EMBL" id="SMY26608.1"/>
    </source>
</evidence>
<name>A0A1Y6LT72_ZYMTR</name>
<sequence>MRFVTTLDLWKSALASYSRFMAQEEDRENGSRKDFTADGDTSHDEEVPMPALRLPDVAGSKISDKVNSDGSEEKGPWLELASPSQTNSDHIGDDSGHRGIVAEIEKKGRSRRE</sequence>